<protein>
    <recommendedName>
        <fullName evidence="1">Peptidase C45 hydrolase domain-containing protein</fullName>
    </recommendedName>
</protein>
<feature type="domain" description="Peptidase C45 hydrolase" evidence="1">
    <location>
        <begin position="94"/>
        <end position="299"/>
    </location>
</feature>
<dbReference type="AlphaFoldDB" id="A0A3S2ZD92"/>
<sequence>MTFQSVSEAKPGDRWRALFEAYWPAYERWFLSEGVEARQTYLAGYRALKKHMPELVPTYDKLVELVGGGDVAARFLSFYCPPPYLSGCSQAVKAGDEPLLVRNYDYPPALSDAVILNSRWNDRWVTGMTDGLFGLVDGMNEAGLAVSLTFGGRTIVGDGFGVPIIIRYVLEFCRTTQEAVRALKRIPCHMAYNVTVVDKNGRYNTVYMSPDRGTSVTDQPVATNHQEQVEWHRHARATATVERERFLLQRLTLHDEPADRFIAAFQKPPLYSLAYDRGFGTLYTAVYWPARGAIEYRWPGEVWDHEVTNPSIGTRTIKFPAGAMLA</sequence>
<reference evidence="3" key="1">
    <citation type="submission" date="2019-01" db="EMBL/GenBank/DDBJ databases">
        <title>Gri0909 isolated from a small marine red alga.</title>
        <authorList>
            <person name="Kim J."/>
            <person name="Jeong S.E."/>
            <person name="Jeon C.O."/>
        </authorList>
    </citation>
    <scope>NUCLEOTIDE SEQUENCE [LARGE SCALE GENOMIC DNA]</scope>
    <source>
        <strain evidence="3">Gri0909</strain>
    </source>
</reference>
<evidence type="ECO:0000313" key="3">
    <source>
        <dbReference type="Proteomes" id="UP000287447"/>
    </source>
</evidence>
<proteinExistence type="predicted"/>
<organism evidence="2 3">
    <name type="scientific">Hwanghaeella grinnelliae</name>
    <dbReference type="NCBI Taxonomy" id="2500179"/>
    <lineage>
        <taxon>Bacteria</taxon>
        <taxon>Pseudomonadati</taxon>
        <taxon>Pseudomonadota</taxon>
        <taxon>Alphaproteobacteria</taxon>
        <taxon>Rhodospirillales</taxon>
        <taxon>Rhodospirillaceae</taxon>
        <taxon>Hwanghaeella</taxon>
    </lineage>
</organism>
<dbReference type="CDD" id="cd01935">
    <property type="entry name" value="Ntn_CGH_like"/>
    <property type="match status" value="1"/>
</dbReference>
<evidence type="ECO:0000313" key="2">
    <source>
        <dbReference type="EMBL" id="RVU39855.1"/>
    </source>
</evidence>
<dbReference type="EMBL" id="SADE01000001">
    <property type="protein sequence ID" value="RVU39855.1"/>
    <property type="molecule type" value="Genomic_DNA"/>
</dbReference>
<accession>A0A3S2ZD92</accession>
<dbReference type="NCBIfam" id="NF040521">
    <property type="entry name" value="C45_proenzyme"/>
    <property type="match status" value="1"/>
</dbReference>
<dbReference type="OrthoDB" id="8617387at2"/>
<name>A0A3S2ZD92_9PROT</name>
<dbReference type="InterPro" id="IPR047794">
    <property type="entry name" value="C45_proenzyme-like"/>
</dbReference>
<keyword evidence="3" id="KW-1185">Reference proteome</keyword>
<gene>
    <name evidence="2" type="ORF">EOI86_10760</name>
</gene>
<dbReference type="SUPFAM" id="SSF56235">
    <property type="entry name" value="N-terminal nucleophile aminohydrolases (Ntn hydrolases)"/>
    <property type="match status" value="1"/>
</dbReference>
<evidence type="ECO:0000259" key="1">
    <source>
        <dbReference type="Pfam" id="PF03417"/>
    </source>
</evidence>
<comment type="caution">
    <text evidence="2">The sequence shown here is derived from an EMBL/GenBank/DDBJ whole genome shotgun (WGS) entry which is preliminary data.</text>
</comment>
<dbReference type="Proteomes" id="UP000287447">
    <property type="component" value="Unassembled WGS sequence"/>
</dbReference>
<dbReference type="InterPro" id="IPR029055">
    <property type="entry name" value="Ntn_hydrolases_N"/>
</dbReference>
<dbReference type="InterPro" id="IPR005079">
    <property type="entry name" value="Peptidase_C45_hydrolase"/>
</dbReference>
<dbReference type="Gene3D" id="3.60.60.10">
    <property type="entry name" value="Penicillin V Acylase, Chain A"/>
    <property type="match status" value="1"/>
</dbReference>
<dbReference type="Pfam" id="PF03417">
    <property type="entry name" value="AAT"/>
    <property type="match status" value="1"/>
</dbReference>